<dbReference type="PANTHER" id="PTHR35841:SF1">
    <property type="entry name" value="PHOSPHONATES-BINDING PERIPLASMIC PROTEIN"/>
    <property type="match status" value="1"/>
</dbReference>
<reference evidence="4 5" key="1">
    <citation type="submission" date="2024-09" db="EMBL/GenBank/DDBJ databases">
        <authorList>
            <person name="Sun Q."/>
            <person name="Mori K."/>
        </authorList>
    </citation>
    <scope>NUCLEOTIDE SEQUENCE [LARGE SCALE GENOMIC DNA]</scope>
    <source>
        <strain evidence="4 5">CCM 7415</strain>
    </source>
</reference>
<dbReference type="CDD" id="cd13572">
    <property type="entry name" value="PBP2_PnhD_2"/>
    <property type="match status" value="1"/>
</dbReference>
<comment type="similarity">
    <text evidence="1">Belongs to the phosphate/phosphite/phosphonate binding protein family.</text>
</comment>
<sequence>MRWLSALALALAAGSVHAETFHFTAIPDEDEARLVERFERVADYLAEQTGLDVEYVPVKSYPAAVSAFRNNQVQLAWFGGLTGVQARALVPGSQAIAQGVEDAEFRSYFIAGADTGLAADQSQLPEDMEGMSFTFGARTSTSGRLMPEYYLRQRFNASPQAIFSRVGFSGDHSRTIALVAAGSFDVGAVNYKVWDAAVADGRVDSDEVKVIWQTPPYPDYQWTIRGDVDERFGDDTTAQIQQALLSMSDPSLLESFPRSGFIAADNDDYAPIEETGQALDLLRP</sequence>
<dbReference type="RefSeq" id="WP_019951262.1">
    <property type="nucleotide sequence ID" value="NZ_JBHLVX010000005.1"/>
</dbReference>
<keyword evidence="5" id="KW-1185">Reference proteome</keyword>
<evidence type="ECO:0000313" key="5">
    <source>
        <dbReference type="Proteomes" id="UP001589814"/>
    </source>
</evidence>
<feature type="chain" id="PRO_5045376333" evidence="3">
    <location>
        <begin position="19"/>
        <end position="284"/>
    </location>
</feature>
<accession>A0ABV6FZ57</accession>
<evidence type="ECO:0000256" key="3">
    <source>
        <dbReference type="SAM" id="SignalP"/>
    </source>
</evidence>
<proteinExistence type="inferred from homology"/>
<organism evidence="4 5">
    <name type="scientific">Kushneria aurantia</name>
    <dbReference type="NCBI Taxonomy" id="504092"/>
    <lineage>
        <taxon>Bacteria</taxon>
        <taxon>Pseudomonadati</taxon>
        <taxon>Pseudomonadota</taxon>
        <taxon>Gammaproteobacteria</taxon>
        <taxon>Oceanospirillales</taxon>
        <taxon>Halomonadaceae</taxon>
        <taxon>Kushneria</taxon>
    </lineage>
</organism>
<dbReference type="NCBIfam" id="TIGR04553">
    <property type="entry name" value="ABC_peri_selen"/>
    <property type="match status" value="1"/>
</dbReference>
<name>A0ABV6FZ57_9GAMM</name>
<dbReference type="PANTHER" id="PTHR35841">
    <property type="entry name" value="PHOSPHONATES-BINDING PERIPLASMIC PROTEIN"/>
    <property type="match status" value="1"/>
</dbReference>
<dbReference type="Proteomes" id="UP001589814">
    <property type="component" value="Unassembled WGS sequence"/>
</dbReference>
<protein>
    <submittedName>
        <fullName evidence="4">Selenate ABC transporter substrate-binding protein</fullName>
    </submittedName>
</protein>
<evidence type="ECO:0000313" key="4">
    <source>
        <dbReference type="EMBL" id="MFC0266678.1"/>
    </source>
</evidence>
<gene>
    <name evidence="4" type="ORF">ACFFHW_01485</name>
</gene>
<dbReference type="Pfam" id="PF12974">
    <property type="entry name" value="Phosphonate-bd"/>
    <property type="match status" value="1"/>
</dbReference>
<dbReference type="InterPro" id="IPR030836">
    <property type="entry name" value="ABC_peri_PhnD-like"/>
</dbReference>
<evidence type="ECO:0000256" key="1">
    <source>
        <dbReference type="ARBA" id="ARBA00007162"/>
    </source>
</evidence>
<feature type="signal peptide" evidence="3">
    <location>
        <begin position="1"/>
        <end position="18"/>
    </location>
</feature>
<dbReference type="EMBL" id="JBHLVX010000005">
    <property type="protein sequence ID" value="MFC0266678.1"/>
    <property type="molecule type" value="Genomic_DNA"/>
</dbReference>
<dbReference type="InterPro" id="IPR005770">
    <property type="entry name" value="PhnD"/>
</dbReference>
<keyword evidence="2 3" id="KW-0732">Signal</keyword>
<comment type="caution">
    <text evidence="4">The sequence shown here is derived from an EMBL/GenBank/DDBJ whole genome shotgun (WGS) entry which is preliminary data.</text>
</comment>
<dbReference type="Gene3D" id="3.40.190.10">
    <property type="entry name" value="Periplasmic binding protein-like II"/>
    <property type="match status" value="2"/>
</dbReference>
<dbReference type="NCBIfam" id="TIGR01098">
    <property type="entry name" value="3A0109s03R"/>
    <property type="match status" value="1"/>
</dbReference>
<dbReference type="SUPFAM" id="SSF53850">
    <property type="entry name" value="Periplasmic binding protein-like II"/>
    <property type="match status" value="1"/>
</dbReference>
<evidence type="ECO:0000256" key="2">
    <source>
        <dbReference type="ARBA" id="ARBA00022729"/>
    </source>
</evidence>